<evidence type="ECO:0000313" key="2">
    <source>
        <dbReference type="Proteomes" id="UP000000442"/>
    </source>
</evidence>
<dbReference type="HOGENOM" id="CLU_167520_1_0_7"/>
<protein>
    <submittedName>
        <fullName evidence="1">Uncharacterized protein</fullName>
    </submittedName>
</protein>
<dbReference type="Proteomes" id="UP000000442">
    <property type="component" value="Chromosome"/>
</dbReference>
<dbReference type="EMBL" id="CP001087">
    <property type="protein sequence ID" value="ACN16647.1"/>
    <property type="molecule type" value="Genomic_DNA"/>
</dbReference>
<dbReference type="OrthoDB" id="9807925at2"/>
<dbReference type="Gene3D" id="3.40.1260.10">
    <property type="entry name" value="DsrEFH-like"/>
    <property type="match status" value="1"/>
</dbReference>
<evidence type="ECO:0000313" key="1">
    <source>
        <dbReference type="EMBL" id="ACN16647.1"/>
    </source>
</evidence>
<dbReference type="KEGG" id="dat:HRM2_35820"/>
<dbReference type="InterPro" id="IPR003787">
    <property type="entry name" value="Sulphur_relay_DsrE/F-like"/>
</dbReference>
<dbReference type="STRING" id="177437.HRM2_35820"/>
<dbReference type="SUPFAM" id="SSF75169">
    <property type="entry name" value="DsrEFH-like"/>
    <property type="match status" value="1"/>
</dbReference>
<proteinExistence type="predicted"/>
<gene>
    <name evidence="1" type="ordered locus">HRM2_35820</name>
</gene>
<accession>C0Q9S9</accession>
<name>C0Q9S9_DESAH</name>
<reference evidence="1 2" key="1">
    <citation type="journal article" date="2009" name="Environ. Microbiol.">
        <title>Genome sequence of Desulfobacterium autotrophicum HRM2, a marine sulfate reducer oxidizing organic carbon completely to carbon dioxide.</title>
        <authorList>
            <person name="Strittmatter A.W."/>
            <person name="Liesegang H."/>
            <person name="Rabus R."/>
            <person name="Decker I."/>
            <person name="Amann J."/>
            <person name="Andres S."/>
            <person name="Henne A."/>
            <person name="Fricke W.F."/>
            <person name="Martinez-Arias R."/>
            <person name="Bartels D."/>
            <person name="Goesmann A."/>
            <person name="Krause L."/>
            <person name="Puehler A."/>
            <person name="Klenk H.P."/>
            <person name="Richter M."/>
            <person name="Schuler M."/>
            <person name="Gloeckner F.O."/>
            <person name="Meyerdierks A."/>
            <person name="Gottschalk G."/>
            <person name="Amann R."/>
        </authorList>
    </citation>
    <scope>NUCLEOTIDE SEQUENCE [LARGE SCALE GENOMIC DNA]</scope>
    <source>
        <strain evidence="2">ATCC 43914 / DSM 3382 / HRM2</strain>
    </source>
</reference>
<keyword evidence="2" id="KW-1185">Reference proteome</keyword>
<dbReference type="eggNOG" id="COG3370">
    <property type="taxonomic scope" value="Bacteria"/>
</dbReference>
<dbReference type="RefSeq" id="WP_015905397.1">
    <property type="nucleotide sequence ID" value="NC_012108.1"/>
</dbReference>
<sequence length="116" mass="12809">MNKRVVLVAFNGESMCFVHVLLNALDMNKKGYEVKVVIEGSATKLIGELGNEDHPFSKPYIEVREKGMIDCVCYACATKMGSVDAAQAQGLPLCREMKGHPSLATYMEQGYEVITF</sequence>
<dbReference type="Pfam" id="PF02635">
    <property type="entry name" value="DsrE"/>
    <property type="match status" value="1"/>
</dbReference>
<organism evidence="1 2">
    <name type="scientific">Desulforapulum autotrophicum (strain ATCC 43914 / DSM 3382 / VKM B-1955 / HRM2)</name>
    <name type="common">Desulfobacterium autotrophicum</name>
    <dbReference type="NCBI Taxonomy" id="177437"/>
    <lineage>
        <taxon>Bacteria</taxon>
        <taxon>Pseudomonadati</taxon>
        <taxon>Thermodesulfobacteriota</taxon>
        <taxon>Desulfobacteria</taxon>
        <taxon>Desulfobacterales</taxon>
        <taxon>Desulfobacteraceae</taxon>
        <taxon>Desulforapulum</taxon>
    </lineage>
</organism>
<dbReference type="AlphaFoldDB" id="C0Q9S9"/>
<dbReference type="InterPro" id="IPR027396">
    <property type="entry name" value="DsrEFH-like"/>
</dbReference>